<name>A0ACB9S6X1_9MYRT</name>
<protein>
    <submittedName>
        <fullName evidence="1">Uncharacterized protein</fullName>
    </submittedName>
</protein>
<proteinExistence type="predicted"/>
<evidence type="ECO:0000313" key="2">
    <source>
        <dbReference type="Proteomes" id="UP001057402"/>
    </source>
</evidence>
<evidence type="ECO:0000313" key="1">
    <source>
        <dbReference type="EMBL" id="KAI4386935.1"/>
    </source>
</evidence>
<dbReference type="EMBL" id="CM042881">
    <property type="protein sequence ID" value="KAI4386935.1"/>
    <property type="molecule type" value="Genomic_DNA"/>
</dbReference>
<dbReference type="Proteomes" id="UP001057402">
    <property type="component" value="Chromosome 2"/>
</dbReference>
<accession>A0ACB9S6X1</accession>
<sequence>MTLKERVCNPDVYPRHQWVFSEEKDYECAVNGIFNSIMTETPQRQFLQFYSNQSCYGSSKIAYGYGFCHRRLIPAECTDCLNEAKGLLFDVCTHSIGARVVLEDCQIRYENYPFFGPP</sequence>
<gene>
    <name evidence="1" type="ORF">MLD38_004808</name>
</gene>
<reference evidence="2" key="1">
    <citation type="journal article" date="2023" name="Front. Plant Sci.">
        <title>Chromosomal-level genome assembly of Melastoma candidum provides insights into trichome evolution.</title>
        <authorList>
            <person name="Zhong Y."/>
            <person name="Wu W."/>
            <person name="Sun C."/>
            <person name="Zou P."/>
            <person name="Liu Y."/>
            <person name="Dai S."/>
            <person name="Zhou R."/>
        </authorList>
    </citation>
    <scope>NUCLEOTIDE SEQUENCE [LARGE SCALE GENOMIC DNA]</scope>
</reference>
<keyword evidence="2" id="KW-1185">Reference proteome</keyword>
<organism evidence="1 2">
    <name type="scientific">Melastoma candidum</name>
    <dbReference type="NCBI Taxonomy" id="119954"/>
    <lineage>
        <taxon>Eukaryota</taxon>
        <taxon>Viridiplantae</taxon>
        <taxon>Streptophyta</taxon>
        <taxon>Embryophyta</taxon>
        <taxon>Tracheophyta</taxon>
        <taxon>Spermatophyta</taxon>
        <taxon>Magnoliopsida</taxon>
        <taxon>eudicotyledons</taxon>
        <taxon>Gunneridae</taxon>
        <taxon>Pentapetalae</taxon>
        <taxon>rosids</taxon>
        <taxon>malvids</taxon>
        <taxon>Myrtales</taxon>
        <taxon>Melastomataceae</taxon>
        <taxon>Melastomatoideae</taxon>
        <taxon>Melastomateae</taxon>
        <taxon>Melastoma</taxon>
    </lineage>
</organism>
<comment type="caution">
    <text evidence="1">The sequence shown here is derived from an EMBL/GenBank/DDBJ whole genome shotgun (WGS) entry which is preliminary data.</text>
</comment>